<dbReference type="EMBL" id="FQVU01000004">
    <property type="protein sequence ID" value="SHG99841.1"/>
    <property type="molecule type" value="Genomic_DNA"/>
</dbReference>
<evidence type="ECO:0000313" key="2">
    <source>
        <dbReference type="Proteomes" id="UP000186132"/>
    </source>
</evidence>
<keyword evidence="2" id="KW-1185">Reference proteome</keyword>
<sequence>MSVARSVLAGAATGGRTFTGLAALAVTTPRGAREQPDATLAEPAVRAAVSLAALGELAADKLPQAPSRLSPAGLPGRVLAAGACGAIVARRAGAAGPQPAEAAQGREGGGAALAPGRPGVPAAQVAVCAGAAAAASIGAAWLGVRWRGWAAARLNASLAALLEDAVVVGLAAATVSRARPAARG</sequence>
<name>A0A1M5PDJ7_9ACTN</name>
<reference evidence="1 2" key="1">
    <citation type="submission" date="2016-11" db="EMBL/GenBank/DDBJ databases">
        <authorList>
            <person name="Jaros S."/>
            <person name="Januszkiewicz K."/>
            <person name="Wedrychowicz H."/>
        </authorList>
    </citation>
    <scope>NUCLEOTIDE SEQUENCE [LARGE SCALE GENOMIC DNA]</scope>
    <source>
        <strain evidence="1 2">DSM 45627</strain>
    </source>
</reference>
<dbReference type="RefSeq" id="WP_073391284.1">
    <property type="nucleotide sequence ID" value="NZ_FQVU01000004.1"/>
</dbReference>
<evidence type="ECO:0008006" key="3">
    <source>
        <dbReference type="Google" id="ProtNLM"/>
    </source>
</evidence>
<dbReference type="STRING" id="1206085.SAMN05443575_3052"/>
<evidence type="ECO:0000313" key="1">
    <source>
        <dbReference type="EMBL" id="SHG99841.1"/>
    </source>
</evidence>
<gene>
    <name evidence="1" type="ORF">SAMN05443575_3052</name>
</gene>
<protein>
    <recommendedName>
        <fullName evidence="3">DUF4126 domain-containing protein</fullName>
    </recommendedName>
</protein>
<proteinExistence type="predicted"/>
<accession>A0A1M5PDJ7</accession>
<organism evidence="1 2">
    <name type="scientific">Jatrophihabitans endophyticus</name>
    <dbReference type="NCBI Taxonomy" id="1206085"/>
    <lineage>
        <taxon>Bacteria</taxon>
        <taxon>Bacillati</taxon>
        <taxon>Actinomycetota</taxon>
        <taxon>Actinomycetes</taxon>
        <taxon>Jatrophihabitantales</taxon>
        <taxon>Jatrophihabitantaceae</taxon>
        <taxon>Jatrophihabitans</taxon>
    </lineage>
</organism>
<dbReference type="Proteomes" id="UP000186132">
    <property type="component" value="Unassembled WGS sequence"/>
</dbReference>
<dbReference type="OrthoDB" id="9812409at2"/>
<dbReference type="AlphaFoldDB" id="A0A1M5PDJ7"/>